<evidence type="ECO:0000313" key="3">
    <source>
        <dbReference type="Proteomes" id="UP000299102"/>
    </source>
</evidence>
<gene>
    <name evidence="2" type="ORF">EVAR_67143_1</name>
</gene>
<protein>
    <submittedName>
        <fullName evidence="2">Uncharacterized protein</fullName>
    </submittedName>
</protein>
<feature type="compositionally biased region" description="Pro residues" evidence="1">
    <location>
        <begin position="15"/>
        <end position="26"/>
    </location>
</feature>
<sequence>MEGNISDSNRERLCVPPPAARRPPPSAPALCARKLTSLFSTSITAVPFSVPVCLTIDYDRGPVLGASLSHSRLLSRSRSRCQFVSLSITIAVPFSVPVCLTLDYDHGPDLGASNCPASVAGT</sequence>
<organism evidence="2 3">
    <name type="scientific">Eumeta variegata</name>
    <name type="common">Bagworm moth</name>
    <name type="synonym">Eumeta japonica</name>
    <dbReference type="NCBI Taxonomy" id="151549"/>
    <lineage>
        <taxon>Eukaryota</taxon>
        <taxon>Metazoa</taxon>
        <taxon>Ecdysozoa</taxon>
        <taxon>Arthropoda</taxon>
        <taxon>Hexapoda</taxon>
        <taxon>Insecta</taxon>
        <taxon>Pterygota</taxon>
        <taxon>Neoptera</taxon>
        <taxon>Endopterygota</taxon>
        <taxon>Lepidoptera</taxon>
        <taxon>Glossata</taxon>
        <taxon>Ditrysia</taxon>
        <taxon>Tineoidea</taxon>
        <taxon>Psychidae</taxon>
        <taxon>Oiketicinae</taxon>
        <taxon>Eumeta</taxon>
    </lineage>
</organism>
<dbReference type="EMBL" id="BGZK01002179">
    <property type="protein sequence ID" value="GBP91546.1"/>
    <property type="molecule type" value="Genomic_DNA"/>
</dbReference>
<keyword evidence="3" id="KW-1185">Reference proteome</keyword>
<proteinExistence type="predicted"/>
<evidence type="ECO:0000256" key="1">
    <source>
        <dbReference type="SAM" id="MobiDB-lite"/>
    </source>
</evidence>
<name>A0A4C1ZST9_EUMVA</name>
<feature type="region of interest" description="Disordered" evidence="1">
    <location>
        <begin position="1"/>
        <end position="26"/>
    </location>
</feature>
<accession>A0A4C1ZST9</accession>
<dbReference type="Proteomes" id="UP000299102">
    <property type="component" value="Unassembled WGS sequence"/>
</dbReference>
<dbReference type="AlphaFoldDB" id="A0A4C1ZST9"/>
<comment type="caution">
    <text evidence="2">The sequence shown here is derived from an EMBL/GenBank/DDBJ whole genome shotgun (WGS) entry which is preliminary data.</text>
</comment>
<evidence type="ECO:0000313" key="2">
    <source>
        <dbReference type="EMBL" id="GBP91546.1"/>
    </source>
</evidence>
<reference evidence="2 3" key="1">
    <citation type="journal article" date="2019" name="Commun. Biol.">
        <title>The bagworm genome reveals a unique fibroin gene that provides high tensile strength.</title>
        <authorList>
            <person name="Kono N."/>
            <person name="Nakamura H."/>
            <person name="Ohtoshi R."/>
            <person name="Tomita M."/>
            <person name="Numata K."/>
            <person name="Arakawa K."/>
        </authorList>
    </citation>
    <scope>NUCLEOTIDE SEQUENCE [LARGE SCALE GENOMIC DNA]</scope>
</reference>